<protein>
    <submittedName>
        <fullName evidence="7">Cytochrome C oxidase subunit IV family protein</fullName>
    </submittedName>
</protein>
<evidence type="ECO:0000256" key="2">
    <source>
        <dbReference type="ARBA" id="ARBA00022475"/>
    </source>
</evidence>
<keyword evidence="2" id="KW-1003">Cell membrane</keyword>
<comment type="subcellular location">
    <subcellularLocation>
        <location evidence="1">Cell membrane</location>
        <topology evidence="1">Multi-pass membrane protein</topology>
    </subcellularLocation>
</comment>
<keyword evidence="3 6" id="KW-0812">Transmembrane</keyword>
<evidence type="ECO:0000313" key="7">
    <source>
        <dbReference type="EMBL" id="NKI16067.1"/>
    </source>
</evidence>
<dbReference type="EMBL" id="JAAWWK010000001">
    <property type="protein sequence ID" value="NKI16067.1"/>
    <property type="molecule type" value="Genomic_DNA"/>
</dbReference>
<keyword evidence="8" id="KW-1185">Reference proteome</keyword>
<keyword evidence="4 6" id="KW-1133">Transmembrane helix</keyword>
<reference evidence="7 8" key="1">
    <citation type="submission" date="2020-04" db="EMBL/GenBank/DDBJ databases">
        <authorList>
            <person name="Yoon J."/>
        </authorList>
    </citation>
    <scope>NUCLEOTIDE SEQUENCE [LARGE SCALE GENOMIC DNA]</scope>
    <source>
        <strain evidence="7 8">KMU-166</strain>
    </source>
</reference>
<comment type="caution">
    <text evidence="7">The sequence shown here is derived from an EMBL/GenBank/DDBJ whole genome shotgun (WGS) entry which is preliminary data.</text>
</comment>
<dbReference type="InterPro" id="IPR005171">
    <property type="entry name" value="Cyt_c_oxidase_su4_prok"/>
</dbReference>
<sequence length="94" mass="10446">MRELILSKETAIWLLLTAITFFSWAVGSHHGMLFADHFIESAAILILAFFKARLVIIHFMEVGHAPSTLRVSCESWVLFSCVGLLLANSGQLSL</sequence>
<organism evidence="7 8">
    <name type="scientific">Spongiibacter thalassae</name>
    <dbReference type="NCBI Taxonomy" id="2721624"/>
    <lineage>
        <taxon>Bacteria</taxon>
        <taxon>Pseudomonadati</taxon>
        <taxon>Pseudomonadota</taxon>
        <taxon>Gammaproteobacteria</taxon>
        <taxon>Cellvibrionales</taxon>
        <taxon>Spongiibacteraceae</taxon>
        <taxon>Spongiibacter</taxon>
    </lineage>
</organism>
<dbReference type="Proteomes" id="UP000765845">
    <property type="component" value="Unassembled WGS sequence"/>
</dbReference>
<evidence type="ECO:0000256" key="1">
    <source>
        <dbReference type="ARBA" id="ARBA00004651"/>
    </source>
</evidence>
<evidence type="ECO:0000256" key="4">
    <source>
        <dbReference type="ARBA" id="ARBA00022989"/>
    </source>
</evidence>
<feature type="transmembrane region" description="Helical" evidence="6">
    <location>
        <begin position="12"/>
        <end position="32"/>
    </location>
</feature>
<evidence type="ECO:0000256" key="3">
    <source>
        <dbReference type="ARBA" id="ARBA00022692"/>
    </source>
</evidence>
<proteinExistence type="predicted"/>
<gene>
    <name evidence="7" type="ORF">HCU74_01415</name>
</gene>
<keyword evidence="5 6" id="KW-0472">Membrane</keyword>
<dbReference type="Pfam" id="PF03626">
    <property type="entry name" value="COX4_pro"/>
    <property type="match status" value="1"/>
</dbReference>
<evidence type="ECO:0000313" key="8">
    <source>
        <dbReference type="Proteomes" id="UP000765845"/>
    </source>
</evidence>
<accession>A0ABX1GA83</accession>
<evidence type="ECO:0000256" key="5">
    <source>
        <dbReference type="ARBA" id="ARBA00023136"/>
    </source>
</evidence>
<feature type="transmembrane region" description="Helical" evidence="6">
    <location>
        <begin position="38"/>
        <end position="56"/>
    </location>
</feature>
<evidence type="ECO:0000256" key="6">
    <source>
        <dbReference type="SAM" id="Phobius"/>
    </source>
</evidence>
<name>A0ABX1GA83_9GAMM</name>
<dbReference type="RefSeq" id="WP_168448609.1">
    <property type="nucleotide sequence ID" value="NZ_JAAWWK010000001.1"/>
</dbReference>